<dbReference type="EMBL" id="CP009417">
    <property type="protein sequence ID" value="AJD93055.1"/>
    <property type="molecule type" value="Genomic_DNA"/>
</dbReference>
<protein>
    <submittedName>
        <fullName evidence="1">Uncharacterized protein</fullName>
    </submittedName>
</protein>
<geneLocation type="plasmid" evidence="2"/>
<reference evidence="1 2" key="1">
    <citation type="submission" date="2014-08" db="EMBL/GenBank/DDBJ databases">
        <title>Complete genome of a marine bacteria Jeotgalibacillus malaysiensis.</title>
        <authorList>
            <person name="Yaakop A.S."/>
            <person name="Chan K.-G."/>
            <person name="Goh K.M."/>
        </authorList>
    </citation>
    <scope>NUCLEOTIDE SEQUENCE [LARGE SCALE GENOMIC DNA]</scope>
    <source>
        <strain evidence="1 2">D5</strain>
        <plasmid evidence="2">Plasmid</plasmid>
    </source>
</reference>
<dbReference type="Proteomes" id="UP000031449">
    <property type="component" value="Plasmid unnamed"/>
</dbReference>
<evidence type="ECO:0000313" key="2">
    <source>
        <dbReference type="Proteomes" id="UP000031449"/>
    </source>
</evidence>
<name>A0A0B5AS02_9BACL</name>
<keyword evidence="2" id="KW-1185">Reference proteome</keyword>
<gene>
    <name evidence="1" type="ORF">JMA_37370</name>
</gene>
<accession>A0A0B5AS02</accession>
<sequence>MKKFELTEETKYYFGRTFFRIVALVDIPDLSVVRGHKGGWVESESCLSHQGDCWVKNDAMIEDGSTVSGDAVITGSAYVGNNSSVSGYAIVDGDARVLTSRIYEQALIDDSARVENSSILGRATIKGNAIVKDSRIATEVIIDENASVQCSELLGLERSAISGQGKVENLTITSGNPVKDLYITGNSEVHDVTISGLRIEIKDDASISNSTIEGKDIRLYGFSRIEKGVALYDNCNIGGFTTITLDGWGNELDNITLDTDMKITMENYHLLR</sequence>
<dbReference type="KEGG" id="jeo:JMA_37370"/>
<organism evidence="1 2">
    <name type="scientific">Jeotgalibacillus malaysiensis</name>
    <dbReference type="NCBI Taxonomy" id="1508404"/>
    <lineage>
        <taxon>Bacteria</taxon>
        <taxon>Bacillati</taxon>
        <taxon>Bacillota</taxon>
        <taxon>Bacilli</taxon>
        <taxon>Bacillales</taxon>
        <taxon>Caryophanaceae</taxon>
        <taxon>Jeotgalibacillus</taxon>
    </lineage>
</organism>
<dbReference type="HOGENOM" id="CLU_063479_2_1_9"/>
<evidence type="ECO:0000313" key="1">
    <source>
        <dbReference type="EMBL" id="AJD93055.1"/>
    </source>
</evidence>
<dbReference type="AlphaFoldDB" id="A0A0B5AS02"/>
<proteinExistence type="predicted"/>
<dbReference type="BioCyc" id="JESP1508404:G14D9-13021-MONOMER"/>
<dbReference type="OrthoDB" id="2241963at2"/>
<dbReference type="InterPro" id="IPR011004">
    <property type="entry name" value="Trimer_LpxA-like_sf"/>
</dbReference>
<dbReference type="Gene3D" id="2.160.10.10">
    <property type="entry name" value="Hexapeptide repeat proteins"/>
    <property type="match status" value="2"/>
</dbReference>
<dbReference type="SUPFAM" id="SSF51161">
    <property type="entry name" value="Trimeric LpxA-like enzymes"/>
    <property type="match status" value="1"/>
</dbReference>
<keyword evidence="1" id="KW-0614">Plasmid</keyword>